<keyword evidence="24" id="KW-1185">Reference proteome</keyword>
<comment type="catalytic activity">
    <reaction evidence="1">
        <text>chorismate = prephenate</text>
        <dbReference type="Rhea" id="RHEA:13897"/>
        <dbReference type="ChEBI" id="CHEBI:29748"/>
        <dbReference type="ChEBI" id="CHEBI:29934"/>
        <dbReference type="EC" id="5.4.99.5"/>
    </reaction>
</comment>
<dbReference type="Gene3D" id="3.40.190.10">
    <property type="entry name" value="Periplasmic binding protein-like II"/>
    <property type="match status" value="2"/>
</dbReference>
<evidence type="ECO:0000256" key="6">
    <source>
        <dbReference type="ARBA" id="ARBA00012404"/>
    </source>
</evidence>
<keyword evidence="9" id="KW-0963">Cytoplasm</keyword>
<evidence type="ECO:0000259" key="20">
    <source>
        <dbReference type="PROSITE" id="PS51168"/>
    </source>
</evidence>
<dbReference type="FunFam" id="3.40.190.10:FF:000029">
    <property type="entry name" value="Chorismate mutase/Prephenate dehydratase"/>
    <property type="match status" value="1"/>
</dbReference>
<evidence type="ECO:0000256" key="19">
    <source>
        <dbReference type="PIRSR" id="PIRSR001500-2"/>
    </source>
</evidence>
<dbReference type="GO" id="GO:0004664">
    <property type="term" value="F:prephenate dehydratase activity"/>
    <property type="evidence" value="ECO:0007669"/>
    <property type="project" value="UniProtKB-EC"/>
</dbReference>
<comment type="catalytic activity">
    <reaction evidence="18">
        <text>prephenate + H(+) = 3-phenylpyruvate + CO2 + H2O</text>
        <dbReference type="Rhea" id="RHEA:21648"/>
        <dbReference type="ChEBI" id="CHEBI:15377"/>
        <dbReference type="ChEBI" id="CHEBI:15378"/>
        <dbReference type="ChEBI" id="CHEBI:16526"/>
        <dbReference type="ChEBI" id="CHEBI:18005"/>
        <dbReference type="ChEBI" id="CHEBI:29934"/>
        <dbReference type="EC" id="4.2.1.51"/>
    </reaction>
</comment>
<dbReference type="InterPro" id="IPR018528">
    <property type="entry name" value="Preph_deHydtase_CS"/>
</dbReference>
<keyword evidence="15" id="KW-0511">Multifunctional enzyme</keyword>
<dbReference type="InterPro" id="IPR001086">
    <property type="entry name" value="Preph_deHydtase"/>
</dbReference>
<comment type="pathway">
    <text evidence="4">Amino-acid biosynthesis; L-phenylalanine biosynthesis; phenylpyruvate from prephenate: step 1/1.</text>
</comment>
<dbReference type="UniPathway" id="UPA00120">
    <property type="reaction ID" value="UER00203"/>
</dbReference>
<evidence type="ECO:0000256" key="10">
    <source>
        <dbReference type="ARBA" id="ARBA00022605"/>
    </source>
</evidence>
<evidence type="ECO:0000256" key="16">
    <source>
        <dbReference type="ARBA" id="ARBA00031175"/>
    </source>
</evidence>
<dbReference type="PIRSF" id="PIRSF001500">
    <property type="entry name" value="Chor_mut_pdt_Ppr"/>
    <property type="match status" value="1"/>
</dbReference>
<gene>
    <name evidence="23" type="ORF">MB2181_03745</name>
</gene>
<dbReference type="SUPFAM" id="SSF53850">
    <property type="entry name" value="Periplasmic binding protein-like II"/>
    <property type="match status" value="1"/>
</dbReference>
<dbReference type="FunFam" id="3.30.70.260:FF:000012">
    <property type="entry name" value="Prephenate dehydratase"/>
    <property type="match status" value="1"/>
</dbReference>
<dbReference type="Gene3D" id="1.20.59.10">
    <property type="entry name" value="Chorismate mutase"/>
    <property type="match status" value="1"/>
</dbReference>
<dbReference type="Pfam" id="PF00800">
    <property type="entry name" value="PDT"/>
    <property type="match status" value="1"/>
</dbReference>
<evidence type="ECO:0000256" key="11">
    <source>
        <dbReference type="ARBA" id="ARBA00023141"/>
    </source>
</evidence>
<keyword evidence="10" id="KW-0028">Amino-acid biosynthesis</keyword>
<evidence type="ECO:0000256" key="12">
    <source>
        <dbReference type="ARBA" id="ARBA00023222"/>
    </source>
</evidence>
<evidence type="ECO:0000259" key="22">
    <source>
        <dbReference type="PROSITE" id="PS51671"/>
    </source>
</evidence>
<dbReference type="GO" id="GO:0005737">
    <property type="term" value="C:cytoplasm"/>
    <property type="evidence" value="ECO:0007669"/>
    <property type="project" value="UniProtKB-SubCell"/>
</dbReference>
<evidence type="ECO:0000256" key="5">
    <source>
        <dbReference type="ARBA" id="ARBA00004817"/>
    </source>
</evidence>
<evidence type="ECO:0000256" key="3">
    <source>
        <dbReference type="ARBA" id="ARBA00004496"/>
    </source>
</evidence>
<dbReference type="EC" id="4.2.1.51" evidence="7"/>
<keyword evidence="13" id="KW-0413">Isomerase</keyword>
<evidence type="ECO:0000256" key="8">
    <source>
        <dbReference type="ARBA" id="ARBA00014401"/>
    </source>
</evidence>
<proteinExistence type="predicted"/>
<dbReference type="Pfam" id="PF01842">
    <property type="entry name" value="ACT"/>
    <property type="match status" value="1"/>
</dbReference>
<keyword evidence="12" id="KW-0584">Phenylalanine biosynthesis</keyword>
<dbReference type="SUPFAM" id="SSF55021">
    <property type="entry name" value="ACT-like"/>
    <property type="match status" value="1"/>
</dbReference>
<evidence type="ECO:0000256" key="4">
    <source>
        <dbReference type="ARBA" id="ARBA00004741"/>
    </source>
</evidence>
<dbReference type="AlphaFoldDB" id="A0P6J6"/>
<evidence type="ECO:0000256" key="1">
    <source>
        <dbReference type="ARBA" id="ARBA00000824"/>
    </source>
</evidence>
<dbReference type="Pfam" id="PF01817">
    <property type="entry name" value="CM_2"/>
    <property type="match status" value="1"/>
</dbReference>
<accession>A0P6J6</accession>
<dbReference type="Gene3D" id="3.30.70.260">
    <property type="match status" value="1"/>
</dbReference>
<name>A0P6J6_9PROT</name>
<dbReference type="PROSITE" id="PS51171">
    <property type="entry name" value="PREPHENATE_DEHYDR_3"/>
    <property type="match status" value="1"/>
</dbReference>
<evidence type="ECO:0000313" key="23">
    <source>
        <dbReference type="EMBL" id="EAV47156.1"/>
    </source>
</evidence>
<dbReference type="InterPro" id="IPR002701">
    <property type="entry name" value="CM_II_prokaryot"/>
</dbReference>
<evidence type="ECO:0000256" key="14">
    <source>
        <dbReference type="ARBA" id="ARBA00023239"/>
    </source>
</evidence>
<dbReference type="PANTHER" id="PTHR21022:SF19">
    <property type="entry name" value="PREPHENATE DEHYDRATASE-RELATED"/>
    <property type="match status" value="1"/>
</dbReference>
<dbReference type="NCBIfam" id="TIGR01807">
    <property type="entry name" value="CM_P2"/>
    <property type="match status" value="1"/>
</dbReference>
<evidence type="ECO:0000256" key="7">
    <source>
        <dbReference type="ARBA" id="ARBA00013147"/>
    </source>
</evidence>
<evidence type="ECO:0000259" key="21">
    <source>
        <dbReference type="PROSITE" id="PS51171"/>
    </source>
</evidence>
<dbReference type="SUPFAM" id="SSF48600">
    <property type="entry name" value="Chorismate mutase II"/>
    <property type="match status" value="1"/>
</dbReference>
<dbReference type="GO" id="GO:0009094">
    <property type="term" value="P:L-phenylalanine biosynthetic process"/>
    <property type="evidence" value="ECO:0007669"/>
    <property type="project" value="UniProtKB-UniPathway"/>
</dbReference>
<comment type="subcellular location">
    <subcellularLocation>
        <location evidence="3">Cytoplasm</location>
    </subcellularLocation>
</comment>
<evidence type="ECO:0000256" key="9">
    <source>
        <dbReference type="ARBA" id="ARBA00022490"/>
    </source>
</evidence>
<feature type="domain" description="Prephenate dehydratase" evidence="21">
    <location>
        <begin position="87"/>
        <end position="262"/>
    </location>
</feature>
<dbReference type="EMBL" id="AAUX01000001">
    <property type="protein sequence ID" value="EAV47156.1"/>
    <property type="molecule type" value="Genomic_DNA"/>
</dbReference>
<organism evidence="23 24">
    <name type="scientific">Methylophilales bacterium HTCC2181</name>
    <dbReference type="NCBI Taxonomy" id="383631"/>
    <lineage>
        <taxon>Bacteria</taxon>
        <taxon>Pseudomonadati</taxon>
        <taxon>Pseudomonadota</taxon>
        <taxon>Betaproteobacteria</taxon>
        <taxon>Nitrosomonadales</taxon>
        <taxon>OM43 clade</taxon>
    </lineage>
</organism>
<feature type="site" description="Essential for prephenate dehydratase activity" evidence="19">
    <location>
        <position position="255"/>
    </location>
</feature>
<dbReference type="PROSITE" id="PS51671">
    <property type="entry name" value="ACT"/>
    <property type="match status" value="1"/>
</dbReference>
<keyword evidence="14" id="KW-0456">Lyase</keyword>
<dbReference type="InterPro" id="IPR002912">
    <property type="entry name" value="ACT_dom"/>
</dbReference>
<dbReference type="Proteomes" id="UP000054262">
    <property type="component" value="Unassembled WGS sequence"/>
</dbReference>
<dbReference type="PANTHER" id="PTHR21022">
    <property type="entry name" value="PREPHENATE DEHYDRATASE P PROTEIN"/>
    <property type="match status" value="1"/>
</dbReference>
<dbReference type="InterPro" id="IPR036979">
    <property type="entry name" value="CM_dom_sf"/>
</dbReference>
<dbReference type="PROSITE" id="PS00858">
    <property type="entry name" value="PREPHENATE_DEHYDR_2"/>
    <property type="match status" value="1"/>
</dbReference>
<dbReference type="OrthoDB" id="9802281at2"/>
<dbReference type="InterPro" id="IPR045865">
    <property type="entry name" value="ACT-like_dom_sf"/>
</dbReference>
<comment type="function">
    <text evidence="2">Catalyzes the Claisen rearrangement of chorismate to prephenate and the decarboxylation/dehydration of prephenate to phenylpyruvate.</text>
</comment>
<keyword evidence="11" id="KW-0057">Aromatic amino acid biosynthesis</keyword>
<evidence type="ECO:0000256" key="2">
    <source>
        <dbReference type="ARBA" id="ARBA00002364"/>
    </source>
</evidence>
<protein>
    <recommendedName>
        <fullName evidence="8">Bifunctional chorismate mutase/prephenate dehydratase</fullName>
        <ecNumber evidence="7">4.2.1.51</ecNumber>
        <ecNumber evidence="6">5.4.99.5</ecNumber>
    </recommendedName>
    <alternativeName>
        <fullName evidence="17">Chorismate mutase-prephenate dehydratase</fullName>
    </alternativeName>
    <alternativeName>
        <fullName evidence="16">p-protein</fullName>
    </alternativeName>
</protein>
<evidence type="ECO:0000256" key="17">
    <source>
        <dbReference type="ARBA" id="ARBA00031520"/>
    </source>
</evidence>
<feature type="domain" description="ACT" evidence="22">
    <location>
        <begin position="274"/>
        <end position="351"/>
    </location>
</feature>
<reference evidence="23 24" key="1">
    <citation type="submission" date="2006-11" db="EMBL/GenBank/DDBJ databases">
        <authorList>
            <person name="Giovannoni S."/>
            <person name="Vergin K."/>
            <person name="Ferriera S."/>
            <person name="Johnson J."/>
            <person name="Kravitz S."/>
            <person name="Beeson K."/>
            <person name="Sutton G."/>
            <person name="Rogers Y.-H."/>
            <person name="Friedman R."/>
            <person name="Frazier M."/>
            <person name="Venter J.C."/>
        </authorList>
    </citation>
    <scope>NUCLEOTIDE SEQUENCE [LARGE SCALE GENOMIC DNA]</scope>
    <source>
        <strain evidence="23 24">HTCC2181</strain>
    </source>
</reference>
<evidence type="ECO:0000256" key="18">
    <source>
        <dbReference type="ARBA" id="ARBA00047848"/>
    </source>
</evidence>
<evidence type="ECO:0000256" key="13">
    <source>
        <dbReference type="ARBA" id="ARBA00023235"/>
    </source>
</evidence>
<dbReference type="CDD" id="cd13630">
    <property type="entry name" value="PBP2_PDT_1"/>
    <property type="match status" value="1"/>
</dbReference>
<dbReference type="SMART" id="SM00830">
    <property type="entry name" value="CM_2"/>
    <property type="match status" value="1"/>
</dbReference>
<feature type="domain" description="Chorismate mutase" evidence="20">
    <location>
        <begin position="1"/>
        <end position="87"/>
    </location>
</feature>
<sequence>MKKELIKIREEIDSIDKEIIDLISRRGSLAKEVGLLKKDGVIYKPEREAQILGSLKKYNKGPLKAESIVNIFKAIISNCRALEKKLSIAFLGPLGTFSEEATKQHFGENIDGLPVNSIDEVFNHVENDITHYGVVPVENSTEGAVSRTLDLLLLRDLKICGEITLPVHHYLIAKAKTSKNIDKIYAHGQSLAQCHDWLINNMPHVEKIAVTSNAEGARLASKDLKAAAIASSQAATLYKLNILWENIEDESNNSTRFLVISKDNILRSGNDKTSIIVATKNRPGAIADLVAPFSKNKVSMTKLESRPSKIGMWEYVFFIDVEGHQLDKSVSSSLKQVEENASFIKVLGSYPAS</sequence>
<dbReference type="InterPro" id="IPR010957">
    <property type="entry name" value="G/b/e-P-prot_chorismate_mutase"/>
</dbReference>
<evidence type="ECO:0000313" key="24">
    <source>
        <dbReference type="Proteomes" id="UP000054262"/>
    </source>
</evidence>
<comment type="caution">
    <text evidence="23">The sequence shown here is derived from an EMBL/GenBank/DDBJ whole genome shotgun (WGS) entry which is preliminary data.</text>
</comment>
<dbReference type="InterPro" id="IPR036263">
    <property type="entry name" value="Chorismate_II_sf"/>
</dbReference>
<dbReference type="GO" id="GO:0004106">
    <property type="term" value="F:chorismate mutase activity"/>
    <property type="evidence" value="ECO:0007669"/>
    <property type="project" value="UniProtKB-EC"/>
</dbReference>
<dbReference type="UniPathway" id="UPA00121">
    <property type="reaction ID" value="UER00345"/>
</dbReference>
<dbReference type="GO" id="GO:0046417">
    <property type="term" value="P:chorismate metabolic process"/>
    <property type="evidence" value="ECO:0007669"/>
    <property type="project" value="InterPro"/>
</dbReference>
<dbReference type="EC" id="5.4.99.5" evidence="6"/>
<evidence type="ECO:0000256" key="15">
    <source>
        <dbReference type="ARBA" id="ARBA00023268"/>
    </source>
</evidence>
<dbReference type="PROSITE" id="PS51168">
    <property type="entry name" value="CHORISMATE_MUT_2"/>
    <property type="match status" value="1"/>
</dbReference>
<dbReference type="CDD" id="cd04905">
    <property type="entry name" value="ACT_CM-PDT"/>
    <property type="match status" value="1"/>
</dbReference>
<dbReference type="NCBIfam" id="NF008865">
    <property type="entry name" value="PRK11898.1"/>
    <property type="match status" value="1"/>
</dbReference>
<dbReference type="InterPro" id="IPR008242">
    <property type="entry name" value="Chor_mutase/pphenate_deHydtase"/>
</dbReference>
<dbReference type="PROSITE" id="PS00857">
    <property type="entry name" value="PREPHENATE_DEHYDR_1"/>
    <property type="match status" value="1"/>
</dbReference>
<comment type="pathway">
    <text evidence="5">Metabolic intermediate biosynthesis; prephenate biosynthesis; prephenate from chorismate: step 1/1.</text>
</comment>